<dbReference type="EMBL" id="HE804045">
    <property type="protein sequence ID" value="CCH30093.1"/>
    <property type="molecule type" value="Genomic_DNA"/>
</dbReference>
<name>K0K0P2_SACES</name>
<proteinExistence type="predicted"/>
<dbReference type="PATRIC" id="fig|1179773.3.peg.2779"/>
<sequence>MTRRLTARITVLATTAALALAIAAAPASAAEGVLLLSGRAIEDPRGCYDVYGYEEIRNLTDENVLVFDDRDCEGRLVQIIGPDGVGDDLVRDRGRSVFVA</sequence>
<dbReference type="BioCyc" id="SESP1179773:BN6_RS13485-MONOMER"/>
<evidence type="ECO:0000313" key="3">
    <source>
        <dbReference type="Proteomes" id="UP000006281"/>
    </source>
</evidence>
<keyword evidence="1" id="KW-0732">Signal</keyword>
<accession>K0K0P2</accession>
<feature type="signal peptide" evidence="1">
    <location>
        <begin position="1"/>
        <end position="29"/>
    </location>
</feature>
<evidence type="ECO:0000256" key="1">
    <source>
        <dbReference type="SAM" id="SignalP"/>
    </source>
</evidence>
<dbReference type="Proteomes" id="UP000006281">
    <property type="component" value="Chromosome"/>
</dbReference>
<dbReference type="OrthoDB" id="4567904at2"/>
<organism evidence="2 3">
    <name type="scientific">Saccharothrix espanaensis (strain ATCC 51144 / DSM 44229 / JCM 9112 / NBRC 15066 / NRRL 15764)</name>
    <dbReference type="NCBI Taxonomy" id="1179773"/>
    <lineage>
        <taxon>Bacteria</taxon>
        <taxon>Bacillati</taxon>
        <taxon>Actinomycetota</taxon>
        <taxon>Actinomycetes</taxon>
        <taxon>Pseudonocardiales</taxon>
        <taxon>Pseudonocardiaceae</taxon>
        <taxon>Saccharothrix</taxon>
    </lineage>
</organism>
<keyword evidence="3" id="KW-1185">Reference proteome</keyword>
<dbReference type="HOGENOM" id="CLU_2303975_0_0_11"/>
<gene>
    <name evidence="2" type="ordered locus">BN6_27810</name>
</gene>
<feature type="chain" id="PRO_5003837038" evidence="1">
    <location>
        <begin position="30"/>
        <end position="100"/>
    </location>
</feature>
<protein>
    <submittedName>
        <fullName evidence="2">Putative secreted protein</fullName>
    </submittedName>
</protein>
<dbReference type="eggNOG" id="ENOG5033KBN">
    <property type="taxonomic scope" value="Bacteria"/>
</dbReference>
<reference evidence="2 3" key="1">
    <citation type="journal article" date="2012" name="BMC Genomics">
        <title>Complete genome sequence of Saccharothrix espanaensis DSM 44229T and comparison to the other completely sequenced Pseudonocardiaceae.</title>
        <authorList>
            <person name="Strobel T."/>
            <person name="Al-Dilaimi A."/>
            <person name="Blom J."/>
            <person name="Gessner A."/>
            <person name="Kalinowski J."/>
            <person name="Luzhetska M."/>
            <person name="Puhler A."/>
            <person name="Szczepanowski R."/>
            <person name="Bechthold A."/>
            <person name="Ruckert C."/>
        </authorList>
    </citation>
    <scope>NUCLEOTIDE SEQUENCE [LARGE SCALE GENOMIC DNA]</scope>
    <source>
        <strain evidence="3">ATCC 51144 / DSM 44229 / JCM 9112 / NBRC 15066 / NRRL 15764</strain>
    </source>
</reference>
<evidence type="ECO:0000313" key="2">
    <source>
        <dbReference type="EMBL" id="CCH30093.1"/>
    </source>
</evidence>
<dbReference type="KEGG" id="sesp:BN6_27810"/>
<dbReference type="AlphaFoldDB" id="K0K0P2"/>
<dbReference type="RefSeq" id="WP_015100205.1">
    <property type="nucleotide sequence ID" value="NC_019673.1"/>
</dbReference>